<dbReference type="GO" id="GO:0004527">
    <property type="term" value="F:exonuclease activity"/>
    <property type="evidence" value="ECO:0007669"/>
    <property type="project" value="UniProtKB-KW"/>
</dbReference>
<accession>A0A3S0XSI1</accession>
<evidence type="ECO:0000313" key="2">
    <source>
        <dbReference type="Proteomes" id="UP000288012"/>
    </source>
</evidence>
<dbReference type="OrthoDB" id="9803916at2"/>
<dbReference type="GO" id="GO:0004521">
    <property type="term" value="F:RNA endonuclease activity"/>
    <property type="evidence" value="ECO:0007669"/>
    <property type="project" value="TreeGrafter"/>
</dbReference>
<keyword evidence="1" id="KW-0436">Ligase</keyword>
<proteinExistence type="predicted"/>
<keyword evidence="1" id="KW-0378">Hydrolase</keyword>
<dbReference type="Proteomes" id="UP000288012">
    <property type="component" value="Unassembled WGS sequence"/>
</dbReference>
<dbReference type="InterPro" id="IPR050698">
    <property type="entry name" value="MBL"/>
</dbReference>
<keyword evidence="1" id="KW-0540">Nuclease</keyword>
<dbReference type="SUPFAM" id="SSF56281">
    <property type="entry name" value="Metallo-hydrolase/oxidoreductase"/>
    <property type="match status" value="1"/>
</dbReference>
<dbReference type="PANTHER" id="PTHR11203:SF49">
    <property type="entry name" value="BLL1145 PROTEIN"/>
    <property type="match status" value="1"/>
</dbReference>
<dbReference type="InterPro" id="IPR026360">
    <property type="entry name" value="Xnuc_lig_assoc"/>
</dbReference>
<reference evidence="1 2" key="1">
    <citation type="submission" date="2018-12" db="EMBL/GenBank/DDBJ databases">
        <title>Legionella sp,whole genome shotgun sequence.</title>
        <authorList>
            <person name="Wu H."/>
        </authorList>
    </citation>
    <scope>NUCLEOTIDE SEQUENCE [LARGE SCALE GENOMIC DNA]</scope>
    <source>
        <strain evidence="2">km714</strain>
    </source>
</reference>
<keyword evidence="2" id="KW-1185">Reference proteome</keyword>
<dbReference type="PANTHER" id="PTHR11203">
    <property type="entry name" value="CLEAVAGE AND POLYADENYLATION SPECIFICITY FACTOR FAMILY MEMBER"/>
    <property type="match status" value="1"/>
</dbReference>
<dbReference type="AlphaFoldDB" id="A0A3S0XSI1"/>
<dbReference type="EC" id="3.1.-.-" evidence="1"/>
<dbReference type="EMBL" id="RZGR01000025">
    <property type="protein sequence ID" value="RUQ84508.1"/>
    <property type="molecule type" value="Genomic_DNA"/>
</dbReference>
<gene>
    <name evidence="1" type="ORF">EKM59_08305</name>
</gene>
<protein>
    <submittedName>
        <fullName evidence="1">Ligase-associated DNA damage response exonuclease</fullName>
        <ecNumber evidence="1">3.1.-.-</ecNumber>
    </submittedName>
</protein>
<evidence type="ECO:0000313" key="1">
    <source>
        <dbReference type="EMBL" id="RUQ84508.1"/>
    </source>
</evidence>
<name>A0A3S0XSI1_9GAMM</name>
<dbReference type="GO" id="GO:0016874">
    <property type="term" value="F:ligase activity"/>
    <property type="evidence" value="ECO:0007669"/>
    <property type="project" value="UniProtKB-KW"/>
</dbReference>
<dbReference type="Gene3D" id="3.60.15.10">
    <property type="entry name" value="Ribonuclease Z/Hydroxyacylglutathione hydrolase-like"/>
    <property type="match status" value="1"/>
</dbReference>
<keyword evidence="1" id="KW-0269">Exonuclease</keyword>
<organism evidence="1 2">
    <name type="scientific">Legionella septentrionalis</name>
    <dbReference type="NCBI Taxonomy" id="2498109"/>
    <lineage>
        <taxon>Bacteria</taxon>
        <taxon>Pseudomonadati</taxon>
        <taxon>Pseudomonadota</taxon>
        <taxon>Gammaproteobacteria</taxon>
        <taxon>Legionellales</taxon>
        <taxon>Legionellaceae</taxon>
        <taxon>Legionella</taxon>
    </lineage>
</organism>
<sequence length="337" mass="37971">MQWIHKCLAIKEEGLYCIPGNFYIDPFQAVPVAIITHGHTDHARAGHGQVIATPETIAIMQLRYGKESTEKWLPLPYEAPLPMKQTSIRLIPAGHVLGSAQIAIEHNEHKIIISGDYKRRLDPTCTPFKSETCDVFVTEATFGLPIFKHPPIESELAKLLESLLIFPDFCHLVGVYPLGKCQRIIKTLRMMAYDAPIYLHNSLSKFCTLYENFGIKLGEWRGITDANKQELSGKIALCPPSALHSRWTRKLGKIRIANATGWMQIRARAKQGRIELPLVISDHADWTELTETIREINPLSLWVTHGQEDGLVYYARQHGYSALPLNLLGFADEGESL</sequence>
<dbReference type="InterPro" id="IPR036866">
    <property type="entry name" value="RibonucZ/Hydroxyglut_hydro"/>
</dbReference>
<dbReference type="NCBIfam" id="TIGR04122">
    <property type="entry name" value="Xnuc_lig_assoc"/>
    <property type="match status" value="1"/>
</dbReference>
<dbReference type="RefSeq" id="WP_126954156.1">
    <property type="nucleotide sequence ID" value="NZ_RZGR01000025.1"/>
</dbReference>
<comment type="caution">
    <text evidence="1">The sequence shown here is derived from an EMBL/GenBank/DDBJ whole genome shotgun (WGS) entry which is preliminary data.</text>
</comment>